<feature type="transmembrane region" description="Helical" evidence="6">
    <location>
        <begin position="255"/>
        <end position="272"/>
    </location>
</feature>
<gene>
    <name evidence="8" type="ORF">WDS16_04585</name>
</gene>
<keyword evidence="3 6" id="KW-0812">Transmembrane</keyword>
<evidence type="ECO:0000259" key="7">
    <source>
        <dbReference type="PROSITE" id="PS50850"/>
    </source>
</evidence>
<feature type="transmembrane region" description="Helical" evidence="6">
    <location>
        <begin position="6"/>
        <end position="27"/>
    </location>
</feature>
<feature type="transmembrane region" description="Helical" evidence="6">
    <location>
        <begin position="230"/>
        <end position="249"/>
    </location>
</feature>
<keyword evidence="2" id="KW-0813">Transport</keyword>
<evidence type="ECO:0000313" key="8">
    <source>
        <dbReference type="EMBL" id="WXG71546.1"/>
    </source>
</evidence>
<feature type="domain" description="Major facilitator superfamily (MFS) profile" evidence="7">
    <location>
        <begin position="1"/>
        <end position="358"/>
    </location>
</feature>
<dbReference type="PROSITE" id="PS50850">
    <property type="entry name" value="MFS"/>
    <property type="match status" value="1"/>
</dbReference>
<feature type="transmembrane region" description="Helical" evidence="6">
    <location>
        <begin position="99"/>
        <end position="117"/>
    </location>
</feature>
<keyword evidence="4 6" id="KW-1133">Transmembrane helix</keyword>
<feature type="transmembrane region" description="Helical" evidence="6">
    <location>
        <begin position="302"/>
        <end position="321"/>
    </location>
</feature>
<dbReference type="RefSeq" id="WP_338893245.1">
    <property type="nucleotide sequence ID" value="NZ_CP147846.1"/>
</dbReference>
<dbReference type="PANTHER" id="PTHR42718">
    <property type="entry name" value="MAJOR FACILITATOR SUPERFAMILY MULTIDRUG TRANSPORTER MFSC"/>
    <property type="match status" value="1"/>
</dbReference>
<keyword evidence="5 6" id="KW-0472">Membrane</keyword>
<keyword evidence="9" id="KW-1185">Reference proteome</keyword>
<dbReference type="InterPro" id="IPR020846">
    <property type="entry name" value="MFS_dom"/>
</dbReference>
<dbReference type="InterPro" id="IPR011701">
    <property type="entry name" value="MFS"/>
</dbReference>
<protein>
    <submittedName>
        <fullName evidence="8">MFS transporter</fullName>
    </submittedName>
</protein>
<evidence type="ECO:0000256" key="1">
    <source>
        <dbReference type="ARBA" id="ARBA00004651"/>
    </source>
</evidence>
<evidence type="ECO:0000256" key="3">
    <source>
        <dbReference type="ARBA" id="ARBA00022692"/>
    </source>
</evidence>
<feature type="transmembrane region" description="Helical" evidence="6">
    <location>
        <begin position="39"/>
        <end position="60"/>
    </location>
</feature>
<evidence type="ECO:0000256" key="2">
    <source>
        <dbReference type="ARBA" id="ARBA00022448"/>
    </source>
</evidence>
<evidence type="ECO:0000256" key="5">
    <source>
        <dbReference type="ARBA" id="ARBA00023136"/>
    </source>
</evidence>
<dbReference type="Gene3D" id="1.20.1720.10">
    <property type="entry name" value="Multidrug resistance protein D"/>
    <property type="match status" value="1"/>
</dbReference>
<feature type="transmembrane region" description="Helical" evidence="6">
    <location>
        <begin position="167"/>
        <end position="189"/>
    </location>
</feature>
<dbReference type="InterPro" id="IPR036259">
    <property type="entry name" value="MFS_trans_sf"/>
</dbReference>
<sequence length="376" mass="38709">MVCFRIVQAVGGSMLVPVALAIVTNIFTEPAARARAIGWWSATGGVGIAAGPVVGGFLVDSVGWKSIFWLNVPIGGIALVGTLLTVPESKALLPKRFDPVGQVAVIAFLAALIFGIIEGGRRTWTSPTITGAFGLALMSLMVLIVWEHRHREPLVRLELFTHYVFSSAFVMSILGFFAFAGLMFANTLYLQTVRDLSPSQAGLLTLPLAVATILAAPISGQLSSTRGPRIPLLLAGIALVSGAALLLLAGADTPLYWLAGPYLAFGAGYGLLNAPINGTAVSELPNDEAGVAASMISTAKQIGASLGVAVIGTVLVAHSAGTSLSAGWAHASITVWVLLGGAGFLIAVLSLGLSSAALLTAHAPTDHVVPMNTDQE</sequence>
<feature type="transmembrane region" description="Helical" evidence="6">
    <location>
        <begin position="129"/>
        <end position="146"/>
    </location>
</feature>
<feature type="transmembrane region" description="Helical" evidence="6">
    <location>
        <begin position="201"/>
        <end position="218"/>
    </location>
</feature>
<dbReference type="EMBL" id="CP147846">
    <property type="protein sequence ID" value="WXG71546.1"/>
    <property type="molecule type" value="Genomic_DNA"/>
</dbReference>
<dbReference type="Pfam" id="PF07690">
    <property type="entry name" value="MFS_1"/>
    <property type="match status" value="1"/>
</dbReference>
<dbReference type="Gene3D" id="1.20.1250.20">
    <property type="entry name" value="MFS general substrate transporter like domains"/>
    <property type="match status" value="1"/>
</dbReference>
<dbReference type="SUPFAM" id="SSF103473">
    <property type="entry name" value="MFS general substrate transporter"/>
    <property type="match status" value="1"/>
</dbReference>
<dbReference type="Proteomes" id="UP001432000">
    <property type="component" value="Chromosome"/>
</dbReference>
<dbReference type="PANTHER" id="PTHR42718:SF9">
    <property type="entry name" value="MAJOR FACILITATOR SUPERFAMILY MULTIDRUG TRANSPORTER MFSC"/>
    <property type="match status" value="1"/>
</dbReference>
<evidence type="ECO:0000256" key="6">
    <source>
        <dbReference type="SAM" id="Phobius"/>
    </source>
</evidence>
<feature type="transmembrane region" description="Helical" evidence="6">
    <location>
        <begin position="333"/>
        <end position="353"/>
    </location>
</feature>
<proteinExistence type="predicted"/>
<accession>A0ABZ2PV19</accession>
<name>A0ABZ2PV19_9NOCA</name>
<reference evidence="8 9" key="1">
    <citation type="submission" date="2024-03" db="EMBL/GenBank/DDBJ databases">
        <title>Natural products discovery in diverse microorganisms through a two-stage MS feature dereplication strategy.</title>
        <authorList>
            <person name="Zhang R."/>
        </authorList>
    </citation>
    <scope>NUCLEOTIDE SEQUENCE [LARGE SCALE GENOMIC DNA]</scope>
    <source>
        <strain evidence="8 9">18930</strain>
    </source>
</reference>
<evidence type="ECO:0000256" key="4">
    <source>
        <dbReference type="ARBA" id="ARBA00022989"/>
    </source>
</evidence>
<comment type="subcellular location">
    <subcellularLocation>
        <location evidence="1">Cell membrane</location>
        <topology evidence="1">Multi-pass membrane protein</topology>
    </subcellularLocation>
</comment>
<feature type="transmembrane region" description="Helical" evidence="6">
    <location>
        <begin position="66"/>
        <end position="87"/>
    </location>
</feature>
<evidence type="ECO:0000313" key="9">
    <source>
        <dbReference type="Proteomes" id="UP001432000"/>
    </source>
</evidence>
<organism evidence="8 9">
    <name type="scientific">Rhodococcus sovatensis</name>
    <dbReference type="NCBI Taxonomy" id="1805840"/>
    <lineage>
        <taxon>Bacteria</taxon>
        <taxon>Bacillati</taxon>
        <taxon>Actinomycetota</taxon>
        <taxon>Actinomycetes</taxon>
        <taxon>Mycobacteriales</taxon>
        <taxon>Nocardiaceae</taxon>
        <taxon>Rhodococcus</taxon>
    </lineage>
</organism>